<keyword evidence="2" id="KW-0805">Transcription regulation</keyword>
<dbReference type="InterPro" id="IPR013324">
    <property type="entry name" value="RNA_pol_sigma_r3/r4-like"/>
</dbReference>
<dbReference type="EMBL" id="JRYR02000001">
    <property type="protein sequence ID" value="OHX67249.1"/>
    <property type="molecule type" value="Genomic_DNA"/>
</dbReference>
<keyword evidence="8" id="KW-1185">Reference proteome</keyword>
<evidence type="ECO:0000256" key="3">
    <source>
        <dbReference type="ARBA" id="ARBA00023082"/>
    </source>
</evidence>
<dbReference type="InterPro" id="IPR039425">
    <property type="entry name" value="RNA_pol_sigma-70-like"/>
</dbReference>
<keyword evidence="4" id="KW-0804">Transcription</keyword>
<dbReference type="STRING" id="915059.NH26_13300"/>
<dbReference type="Gene3D" id="1.10.1740.10">
    <property type="match status" value="1"/>
</dbReference>
<evidence type="ECO:0000256" key="2">
    <source>
        <dbReference type="ARBA" id="ARBA00023015"/>
    </source>
</evidence>
<dbReference type="RefSeq" id="WP_044226187.1">
    <property type="nucleotide sequence ID" value="NZ_JRYR02000001.1"/>
</dbReference>
<dbReference type="GO" id="GO:0006352">
    <property type="term" value="P:DNA-templated transcription initiation"/>
    <property type="evidence" value="ECO:0007669"/>
    <property type="project" value="InterPro"/>
</dbReference>
<dbReference type="Gene3D" id="1.10.10.10">
    <property type="entry name" value="Winged helix-like DNA-binding domain superfamily/Winged helix DNA-binding domain"/>
    <property type="match status" value="1"/>
</dbReference>
<dbReference type="PANTHER" id="PTHR43133:SF46">
    <property type="entry name" value="RNA POLYMERASE SIGMA-70 FACTOR ECF SUBFAMILY"/>
    <property type="match status" value="1"/>
</dbReference>
<keyword evidence="3" id="KW-0731">Sigma factor</keyword>
<dbReference type="SUPFAM" id="SSF88659">
    <property type="entry name" value="Sigma3 and sigma4 domains of RNA polymerase sigma factors"/>
    <property type="match status" value="1"/>
</dbReference>
<comment type="caution">
    <text evidence="7">The sequence shown here is derived from an EMBL/GenBank/DDBJ whole genome shotgun (WGS) entry which is preliminary data.</text>
</comment>
<dbReference type="InterPro" id="IPR013249">
    <property type="entry name" value="RNA_pol_sigma70_r4_t2"/>
</dbReference>
<dbReference type="SUPFAM" id="SSF88946">
    <property type="entry name" value="Sigma2 domain of RNA polymerase sigma factors"/>
    <property type="match status" value="1"/>
</dbReference>
<evidence type="ECO:0000259" key="5">
    <source>
        <dbReference type="Pfam" id="PF04542"/>
    </source>
</evidence>
<dbReference type="GO" id="GO:0016987">
    <property type="term" value="F:sigma factor activity"/>
    <property type="evidence" value="ECO:0007669"/>
    <property type="project" value="UniProtKB-KW"/>
</dbReference>
<dbReference type="AlphaFoldDB" id="A0A1S1Z1V1"/>
<evidence type="ECO:0000256" key="4">
    <source>
        <dbReference type="ARBA" id="ARBA00023163"/>
    </source>
</evidence>
<comment type="similarity">
    <text evidence="1">Belongs to the sigma-70 factor family. ECF subfamily.</text>
</comment>
<reference evidence="7 8" key="1">
    <citation type="journal article" date="2012" name="Int. J. Syst. Evol. Microbiol.">
        <title>Flammeovirga pacifica sp. nov., isolated from deep-sea sediment.</title>
        <authorList>
            <person name="Xu H."/>
            <person name="Fu Y."/>
            <person name="Yang N."/>
            <person name="Ding Z."/>
            <person name="Lai Q."/>
            <person name="Zeng R."/>
        </authorList>
    </citation>
    <scope>NUCLEOTIDE SEQUENCE [LARGE SCALE GENOMIC DNA]</scope>
    <source>
        <strain evidence="8">DSM 24597 / LMG 26175 / WPAGA1</strain>
    </source>
</reference>
<dbReference type="InterPro" id="IPR014284">
    <property type="entry name" value="RNA_pol_sigma-70_dom"/>
</dbReference>
<dbReference type="Proteomes" id="UP000179797">
    <property type="component" value="Unassembled WGS sequence"/>
</dbReference>
<proteinExistence type="inferred from homology"/>
<dbReference type="InterPro" id="IPR036388">
    <property type="entry name" value="WH-like_DNA-bd_sf"/>
</dbReference>
<dbReference type="Pfam" id="PF04542">
    <property type="entry name" value="Sigma70_r2"/>
    <property type="match status" value="1"/>
</dbReference>
<dbReference type="InterPro" id="IPR013325">
    <property type="entry name" value="RNA_pol_sigma_r2"/>
</dbReference>
<protein>
    <submittedName>
        <fullName evidence="7">RNA polymerase subunit sigma-24</fullName>
    </submittedName>
</protein>
<dbReference type="OrthoDB" id="941544at2"/>
<evidence type="ECO:0000256" key="1">
    <source>
        <dbReference type="ARBA" id="ARBA00010641"/>
    </source>
</evidence>
<gene>
    <name evidence="7" type="ORF">NH26_13300</name>
</gene>
<name>A0A1S1Z1V1_FLAPC</name>
<dbReference type="NCBIfam" id="TIGR02937">
    <property type="entry name" value="sigma70-ECF"/>
    <property type="match status" value="1"/>
</dbReference>
<evidence type="ECO:0000313" key="7">
    <source>
        <dbReference type="EMBL" id="OHX67249.1"/>
    </source>
</evidence>
<accession>A0A1S1Z1V1</accession>
<dbReference type="Pfam" id="PF08281">
    <property type="entry name" value="Sigma70_r4_2"/>
    <property type="match status" value="1"/>
</dbReference>
<feature type="domain" description="RNA polymerase sigma-70 region 2" evidence="5">
    <location>
        <begin position="22"/>
        <end position="86"/>
    </location>
</feature>
<evidence type="ECO:0000313" key="8">
    <source>
        <dbReference type="Proteomes" id="UP000179797"/>
    </source>
</evidence>
<dbReference type="GO" id="GO:0003677">
    <property type="term" value="F:DNA binding"/>
    <property type="evidence" value="ECO:0007669"/>
    <property type="project" value="InterPro"/>
</dbReference>
<evidence type="ECO:0000259" key="6">
    <source>
        <dbReference type="Pfam" id="PF08281"/>
    </source>
</evidence>
<organism evidence="7 8">
    <name type="scientific">Flammeovirga pacifica</name>
    <dbReference type="NCBI Taxonomy" id="915059"/>
    <lineage>
        <taxon>Bacteria</taxon>
        <taxon>Pseudomonadati</taxon>
        <taxon>Bacteroidota</taxon>
        <taxon>Cytophagia</taxon>
        <taxon>Cytophagales</taxon>
        <taxon>Flammeovirgaceae</taxon>
        <taxon>Flammeovirga</taxon>
    </lineage>
</organism>
<sequence length="186" mass="21992">MLEDELLIKGCRNGDKRIQRKLYEQYSGVLMAVAYRYAKTEEDARDILQEAFVKIFKNINTFRNESSLKHWMRRIVVNTAINFQRSKLYLYPMMDVNDMYDLKEEAMALHDYSFQELLKLLQKLPDGCRVIFNLYAIEGYKHKEIAEMTGVTEGTSKSQFARARKLLKAMIEESEIERYSYAKERG</sequence>
<feature type="domain" description="RNA polymerase sigma factor 70 region 4 type 2" evidence="6">
    <location>
        <begin position="115"/>
        <end position="167"/>
    </location>
</feature>
<dbReference type="PANTHER" id="PTHR43133">
    <property type="entry name" value="RNA POLYMERASE ECF-TYPE SIGMA FACTO"/>
    <property type="match status" value="1"/>
</dbReference>
<dbReference type="InterPro" id="IPR007627">
    <property type="entry name" value="RNA_pol_sigma70_r2"/>
</dbReference>